<evidence type="ECO:0000256" key="5">
    <source>
        <dbReference type="ARBA" id="ARBA00022989"/>
    </source>
</evidence>
<evidence type="ECO:0000256" key="8">
    <source>
        <dbReference type="ARBA" id="ARBA00023180"/>
    </source>
</evidence>
<dbReference type="Pfam" id="PF00060">
    <property type="entry name" value="Lig_chan"/>
    <property type="match status" value="1"/>
</dbReference>
<feature type="domain" description="Ionotropic glutamate receptor C-terminal" evidence="11">
    <location>
        <begin position="354"/>
        <end position="631"/>
    </location>
</feature>
<dbReference type="GO" id="GO:0005886">
    <property type="term" value="C:plasma membrane"/>
    <property type="evidence" value="ECO:0007669"/>
    <property type="project" value="UniProtKB-SubCell"/>
</dbReference>
<evidence type="ECO:0000256" key="3">
    <source>
        <dbReference type="ARBA" id="ARBA00022475"/>
    </source>
</evidence>
<proteinExistence type="inferred from homology"/>
<feature type="signal peptide" evidence="10">
    <location>
        <begin position="1"/>
        <end position="21"/>
    </location>
</feature>
<dbReference type="AlphaFoldDB" id="A0A226E8Z8"/>
<keyword evidence="13" id="KW-1185">Reference proteome</keyword>
<evidence type="ECO:0000256" key="4">
    <source>
        <dbReference type="ARBA" id="ARBA00022692"/>
    </source>
</evidence>
<feature type="transmembrane region" description="Helical" evidence="9">
    <location>
        <begin position="625"/>
        <end position="644"/>
    </location>
</feature>
<keyword evidence="7 12" id="KW-0675">Receptor</keyword>
<organism evidence="12 13">
    <name type="scientific">Folsomia candida</name>
    <name type="common">Springtail</name>
    <dbReference type="NCBI Taxonomy" id="158441"/>
    <lineage>
        <taxon>Eukaryota</taxon>
        <taxon>Metazoa</taxon>
        <taxon>Ecdysozoa</taxon>
        <taxon>Arthropoda</taxon>
        <taxon>Hexapoda</taxon>
        <taxon>Collembola</taxon>
        <taxon>Entomobryomorpha</taxon>
        <taxon>Isotomoidea</taxon>
        <taxon>Isotomidae</taxon>
        <taxon>Proisotominae</taxon>
        <taxon>Folsomia</taxon>
    </lineage>
</organism>
<evidence type="ECO:0000256" key="6">
    <source>
        <dbReference type="ARBA" id="ARBA00023136"/>
    </source>
</evidence>
<dbReference type="InterPro" id="IPR001320">
    <property type="entry name" value="Iontro_rcpt_C"/>
</dbReference>
<dbReference type="GO" id="GO:0050906">
    <property type="term" value="P:detection of stimulus involved in sensory perception"/>
    <property type="evidence" value="ECO:0007669"/>
    <property type="project" value="UniProtKB-ARBA"/>
</dbReference>
<evidence type="ECO:0000313" key="13">
    <source>
        <dbReference type="Proteomes" id="UP000198287"/>
    </source>
</evidence>
<feature type="transmembrane region" description="Helical" evidence="9">
    <location>
        <begin position="421"/>
        <end position="444"/>
    </location>
</feature>
<evidence type="ECO:0000313" key="12">
    <source>
        <dbReference type="EMBL" id="OXA53507.1"/>
    </source>
</evidence>
<gene>
    <name evidence="12" type="ORF">Fcan01_10958</name>
</gene>
<dbReference type="PANTHER" id="PTHR42643:SF24">
    <property type="entry name" value="IONOTROPIC RECEPTOR 60A"/>
    <property type="match status" value="1"/>
</dbReference>
<accession>A0A226E8Z8</accession>
<dbReference type="GO" id="GO:0015276">
    <property type="term" value="F:ligand-gated monoatomic ion channel activity"/>
    <property type="evidence" value="ECO:0007669"/>
    <property type="project" value="InterPro"/>
</dbReference>
<evidence type="ECO:0000256" key="1">
    <source>
        <dbReference type="ARBA" id="ARBA00004651"/>
    </source>
</evidence>
<dbReference type="OrthoDB" id="6506757at2759"/>
<keyword evidence="10" id="KW-0732">Signal</keyword>
<comment type="similarity">
    <text evidence="2">Belongs to the glutamate-gated ion channel (TC 1.A.10.1) family.</text>
</comment>
<reference evidence="12 13" key="1">
    <citation type="submission" date="2015-12" db="EMBL/GenBank/DDBJ databases">
        <title>The genome of Folsomia candida.</title>
        <authorList>
            <person name="Faddeeva A."/>
            <person name="Derks M.F."/>
            <person name="Anvar Y."/>
            <person name="Smit S."/>
            <person name="Van Straalen N."/>
            <person name="Roelofs D."/>
        </authorList>
    </citation>
    <scope>NUCLEOTIDE SEQUENCE [LARGE SCALE GENOMIC DNA]</scope>
    <source>
        <strain evidence="12 13">VU population</strain>
        <tissue evidence="12">Whole body</tissue>
    </source>
</reference>
<dbReference type="EMBL" id="LNIX01000005">
    <property type="protein sequence ID" value="OXA53507.1"/>
    <property type="molecule type" value="Genomic_DNA"/>
</dbReference>
<keyword evidence="3" id="KW-1003">Cell membrane</keyword>
<feature type="chain" id="PRO_5013008344" evidence="10">
    <location>
        <begin position="22"/>
        <end position="650"/>
    </location>
</feature>
<keyword evidence="8" id="KW-0325">Glycoprotein</keyword>
<dbReference type="InterPro" id="IPR052192">
    <property type="entry name" value="Insect_Ionotropic_Sensory_Rcpt"/>
</dbReference>
<evidence type="ECO:0000256" key="7">
    <source>
        <dbReference type="ARBA" id="ARBA00023170"/>
    </source>
</evidence>
<evidence type="ECO:0000256" key="2">
    <source>
        <dbReference type="ARBA" id="ARBA00008685"/>
    </source>
</evidence>
<keyword evidence="6 9" id="KW-0472">Membrane</keyword>
<evidence type="ECO:0000256" key="9">
    <source>
        <dbReference type="SAM" id="Phobius"/>
    </source>
</evidence>
<keyword evidence="5 9" id="KW-1133">Transmembrane helix</keyword>
<dbReference type="SUPFAM" id="SSF53850">
    <property type="entry name" value="Periplasmic binding protein-like II"/>
    <property type="match status" value="1"/>
</dbReference>
<dbReference type="OMA" id="AVENNCN"/>
<dbReference type="PANTHER" id="PTHR42643">
    <property type="entry name" value="IONOTROPIC RECEPTOR 20A-RELATED"/>
    <property type="match status" value="1"/>
</dbReference>
<dbReference type="Proteomes" id="UP000198287">
    <property type="component" value="Unassembled WGS sequence"/>
</dbReference>
<comment type="caution">
    <text evidence="12">The sequence shown here is derived from an EMBL/GenBank/DDBJ whole genome shotgun (WGS) entry which is preliminary data.</text>
</comment>
<comment type="subcellular location">
    <subcellularLocation>
        <location evidence="1">Cell membrane</location>
        <topology evidence="1">Multi-pass membrane protein</topology>
    </subcellularLocation>
</comment>
<evidence type="ECO:0000259" key="11">
    <source>
        <dbReference type="Pfam" id="PF00060"/>
    </source>
</evidence>
<dbReference type="Gene3D" id="1.10.287.70">
    <property type="match status" value="1"/>
</dbReference>
<sequence length="650" mass="73226">MGQRNKISSLIFLLTLHISFCSIGRDLAQVLSNILKISNHLGQCSLVILRGQSQFTGDVELSPLLQDVSTLHNIPVYHEDLNAVNLSRVTQDQILASTKRLSHAHCSLVLIFLRNSIPVEISNFYQKLGTKLFGLVRKNADFFILLGKTGSTVDDILRSDVFRKRIKYRVGLVLGKTMEGRRGIKDPFGRNQGHLDTIMEKEGYEFSNLFLQALTHNPVRNFGGASLTVSTPVYSRWLVEMTFSPSGTWIPKRGLYTLALYLLENTLNFTSIHMQATGGGTGHRTIVNGTPTWFGTVGDVLSNKADIGHATAQTFARCEVVDPSFPIVEACLTFSTGLPIPFYSWRGVYQPLSREVWMGVGVSVMVGWVTFIVLARLEYRHQRVWKPSILLEYAFATLLEQDPPSLTRNPSSSHALRTFTIFWLMFTILVTTAYRSTLVTFLAFPNMEQPPETFEELQSSTYAIGLQYIKGAAYQLLKHSKNPTYAGIFKRMSLEEDDVACFLKSVKSRYACISWDSIAEFVKHRNLTDKYGRSPVLRSPSCTFGIVAGLVMEKRAIFKTEIDQVFRWMVAGGILNKMNDLDVQFIRRERTAWLKEVGMERDSVSSMVGEKGSKTLNLSHFSGSFYLFIICILVCIVTFGREFVDCKNFG</sequence>
<protein>
    <submittedName>
        <fullName evidence="12">Glutamate receptor ionotropic, delta-1</fullName>
    </submittedName>
</protein>
<evidence type="ECO:0000256" key="10">
    <source>
        <dbReference type="SAM" id="SignalP"/>
    </source>
</evidence>
<name>A0A226E8Z8_FOLCA</name>
<keyword evidence="4 9" id="KW-0812">Transmembrane</keyword>
<feature type="transmembrane region" description="Helical" evidence="9">
    <location>
        <begin position="356"/>
        <end position="377"/>
    </location>
</feature>